<dbReference type="InterPro" id="IPR050904">
    <property type="entry name" value="Adhesion/Biosynth-related"/>
</dbReference>
<sequence length="388" mass="40153">MTRGFLAVSAALLVAAIMISPAMAYTVCSSANPSYTIGSGTPYQYTMGSGGLQAYTIGSGSPYQYTMGSGGLQAYTIGSESPYQYTMGSAAFQGYSIGMGAPASSLGCEVPVPSVTVPAVERPVVEEPVVEEPVVEEPVVEEPVVEEPVVEEPVVEEPVVEEPVVEEPVVEEPVVEEPVVEEPALMNIVETAIDAGNFNTLVAAVEAAGLAEVLSGDGPFTVFAPTDDAFARLEGLDEIDNETLAEILKYHVAAGAIMESDVVNMTAIPTLQGGNLTVEVTEEGVTVDGANVTATDIVCSNGVIHVIDSVLILPEEAEVAAPVETIGDTLADIVPPEMDEGALGDIVIPEMDEGALGDIVIPEMDEGALGDIVIPEMDEGTLGDIVPP</sequence>
<comment type="caution">
    <text evidence="2">The sequence shown here is derived from an EMBL/GenBank/DDBJ whole genome shotgun (WGS) entry which is preliminary data.</text>
</comment>
<name>A0ABT5XC50_9EURY</name>
<dbReference type="PROSITE" id="PS50213">
    <property type="entry name" value="FAS1"/>
    <property type="match status" value="1"/>
</dbReference>
<dbReference type="Gene3D" id="2.30.180.10">
    <property type="entry name" value="FAS1 domain"/>
    <property type="match status" value="1"/>
</dbReference>
<evidence type="ECO:0000313" key="3">
    <source>
        <dbReference type="Proteomes" id="UP001215956"/>
    </source>
</evidence>
<dbReference type="PANTHER" id="PTHR10900">
    <property type="entry name" value="PERIOSTIN-RELATED"/>
    <property type="match status" value="1"/>
</dbReference>
<dbReference type="RefSeq" id="WP_316968001.1">
    <property type="nucleotide sequence ID" value="NZ_JARFPL010000003.1"/>
</dbReference>
<dbReference type="SUPFAM" id="SSF82153">
    <property type="entry name" value="FAS1 domain"/>
    <property type="match status" value="1"/>
</dbReference>
<gene>
    <name evidence="2" type="ORF">P0O24_01660</name>
</gene>
<dbReference type="Proteomes" id="UP001215956">
    <property type="component" value="Unassembled WGS sequence"/>
</dbReference>
<evidence type="ECO:0000313" key="2">
    <source>
        <dbReference type="EMBL" id="MDF0592290.1"/>
    </source>
</evidence>
<dbReference type="SMART" id="SM00554">
    <property type="entry name" value="FAS1"/>
    <property type="match status" value="1"/>
</dbReference>
<feature type="domain" description="FAS1" evidence="1">
    <location>
        <begin position="185"/>
        <end position="311"/>
    </location>
</feature>
<dbReference type="EMBL" id="JARFPL010000003">
    <property type="protein sequence ID" value="MDF0592290.1"/>
    <property type="molecule type" value="Genomic_DNA"/>
</dbReference>
<accession>A0ABT5XC50</accession>
<dbReference type="InterPro" id="IPR000782">
    <property type="entry name" value="FAS1_domain"/>
</dbReference>
<organism evidence="2 3">
    <name type="scientific">Candidatus Methanocrinis alkalitolerans</name>
    <dbReference type="NCBI Taxonomy" id="3033395"/>
    <lineage>
        <taxon>Archaea</taxon>
        <taxon>Methanobacteriati</taxon>
        <taxon>Methanobacteriota</taxon>
        <taxon>Stenosarchaea group</taxon>
        <taxon>Methanomicrobia</taxon>
        <taxon>Methanotrichales</taxon>
        <taxon>Methanotrichaceae</taxon>
        <taxon>Methanocrinis</taxon>
    </lineage>
</organism>
<dbReference type="InterPro" id="IPR036378">
    <property type="entry name" value="FAS1_dom_sf"/>
</dbReference>
<dbReference type="PANTHER" id="PTHR10900:SF77">
    <property type="entry name" value="FI19380P1"/>
    <property type="match status" value="1"/>
</dbReference>
<dbReference type="Pfam" id="PF02469">
    <property type="entry name" value="Fasciclin"/>
    <property type="match status" value="1"/>
</dbReference>
<proteinExistence type="predicted"/>
<reference evidence="2 3" key="1">
    <citation type="submission" date="2023-03" db="EMBL/GenBank/DDBJ databases">
        <title>Whole genome sequencing of Methanotrichaceae archaeon M04Ac.</title>
        <authorList>
            <person name="Khomyakova M.A."/>
            <person name="Merkel A.Y."/>
            <person name="Slobodkin A.I."/>
        </authorList>
    </citation>
    <scope>NUCLEOTIDE SEQUENCE [LARGE SCALE GENOMIC DNA]</scope>
    <source>
        <strain evidence="2 3">M04Ac</strain>
    </source>
</reference>
<keyword evidence="3" id="KW-1185">Reference proteome</keyword>
<protein>
    <submittedName>
        <fullName evidence="2">Fasciclin domain-containing protein</fullName>
    </submittedName>
</protein>
<evidence type="ECO:0000259" key="1">
    <source>
        <dbReference type="PROSITE" id="PS50213"/>
    </source>
</evidence>